<keyword evidence="3" id="KW-0645">Protease</keyword>
<evidence type="ECO:0000256" key="4">
    <source>
        <dbReference type="ARBA" id="ARBA00022729"/>
    </source>
</evidence>
<keyword evidence="6" id="KW-0720">Serine protease</keyword>
<evidence type="ECO:0000256" key="6">
    <source>
        <dbReference type="ARBA" id="ARBA00022825"/>
    </source>
</evidence>
<comment type="subcellular location">
    <subcellularLocation>
        <location evidence="1">Secreted</location>
    </subcellularLocation>
</comment>
<evidence type="ECO:0000313" key="12">
    <source>
        <dbReference type="EnsemblMetazoa" id="ACHR005695-PA"/>
    </source>
</evidence>
<proteinExistence type="inferred from homology"/>
<organism evidence="12 13">
    <name type="scientific">Anopheles christyi</name>
    <dbReference type="NCBI Taxonomy" id="43041"/>
    <lineage>
        <taxon>Eukaryota</taxon>
        <taxon>Metazoa</taxon>
        <taxon>Ecdysozoa</taxon>
        <taxon>Arthropoda</taxon>
        <taxon>Hexapoda</taxon>
        <taxon>Insecta</taxon>
        <taxon>Pterygota</taxon>
        <taxon>Neoptera</taxon>
        <taxon>Endopterygota</taxon>
        <taxon>Diptera</taxon>
        <taxon>Nematocera</taxon>
        <taxon>Culicoidea</taxon>
        <taxon>Culicidae</taxon>
        <taxon>Anophelinae</taxon>
        <taxon>Anopheles</taxon>
    </lineage>
</organism>
<dbReference type="GO" id="GO:0005576">
    <property type="term" value="C:extracellular region"/>
    <property type="evidence" value="ECO:0007669"/>
    <property type="project" value="UniProtKB-SubCell"/>
</dbReference>
<keyword evidence="5" id="KW-0378">Hydrolase</keyword>
<keyword evidence="4 10" id="KW-0732">Signal</keyword>
<dbReference type="SUPFAM" id="SSF50494">
    <property type="entry name" value="Trypsin-like serine proteases"/>
    <property type="match status" value="4"/>
</dbReference>
<dbReference type="CDD" id="cd00190">
    <property type="entry name" value="Tryp_SPc"/>
    <property type="match status" value="1"/>
</dbReference>
<feature type="chain" id="PRO_5008125028" description="Peptidase S1 domain-containing protein" evidence="10">
    <location>
        <begin position="24"/>
        <end position="1166"/>
    </location>
</feature>
<evidence type="ECO:0000313" key="13">
    <source>
        <dbReference type="Proteomes" id="UP000075881"/>
    </source>
</evidence>
<reference evidence="13" key="1">
    <citation type="submission" date="2013-03" db="EMBL/GenBank/DDBJ databases">
        <title>The Genome Sequence of Anopheles christyi ACHKN1017.</title>
        <authorList>
            <consortium name="The Broad Institute Genomics Platform"/>
            <person name="Neafsey D.E."/>
            <person name="Besansky N."/>
            <person name="Walker B."/>
            <person name="Young S.K."/>
            <person name="Zeng Q."/>
            <person name="Gargeya S."/>
            <person name="Fitzgerald M."/>
            <person name="Haas B."/>
            <person name="Abouelleil A."/>
            <person name="Allen A.W."/>
            <person name="Alvarado L."/>
            <person name="Arachchi H.M."/>
            <person name="Berlin A.M."/>
            <person name="Chapman S.B."/>
            <person name="Gainer-Dewar J."/>
            <person name="Goldberg J."/>
            <person name="Griggs A."/>
            <person name="Gujja S."/>
            <person name="Hansen M."/>
            <person name="Howarth C."/>
            <person name="Imamovic A."/>
            <person name="Ireland A."/>
            <person name="Larimer J."/>
            <person name="McCowan C."/>
            <person name="Murphy C."/>
            <person name="Pearson M."/>
            <person name="Poon T.W."/>
            <person name="Priest M."/>
            <person name="Roberts A."/>
            <person name="Saif S."/>
            <person name="Shea T."/>
            <person name="Sisk P."/>
            <person name="Sykes S."/>
            <person name="Wortman J."/>
            <person name="Nusbaum C."/>
            <person name="Birren B."/>
        </authorList>
    </citation>
    <scope>NUCLEOTIDE SEQUENCE [LARGE SCALE GENOMIC DNA]</scope>
    <source>
        <strain evidence="13">ACHKN1017</strain>
    </source>
</reference>
<dbReference type="PANTHER" id="PTHR24260:SF136">
    <property type="entry name" value="GH08193P-RELATED"/>
    <property type="match status" value="1"/>
</dbReference>
<evidence type="ECO:0000256" key="8">
    <source>
        <dbReference type="ARBA" id="ARBA00023157"/>
    </source>
</evidence>
<dbReference type="Pfam" id="PF00089">
    <property type="entry name" value="Trypsin"/>
    <property type="match status" value="3"/>
</dbReference>
<dbReference type="PROSITE" id="PS00134">
    <property type="entry name" value="TRYPSIN_HIS"/>
    <property type="match status" value="1"/>
</dbReference>
<evidence type="ECO:0000256" key="2">
    <source>
        <dbReference type="ARBA" id="ARBA00022525"/>
    </source>
</evidence>
<dbReference type="PRINTS" id="PR00722">
    <property type="entry name" value="CHYMOTRYPSIN"/>
</dbReference>
<protein>
    <recommendedName>
        <fullName evidence="11">Peptidase S1 domain-containing protein</fullName>
    </recommendedName>
</protein>
<feature type="signal peptide" evidence="10">
    <location>
        <begin position="1"/>
        <end position="23"/>
    </location>
</feature>
<keyword evidence="8" id="KW-1015">Disulfide bond</keyword>
<keyword evidence="2" id="KW-0964">Secreted</keyword>
<evidence type="ECO:0000256" key="1">
    <source>
        <dbReference type="ARBA" id="ARBA00004613"/>
    </source>
</evidence>
<keyword evidence="7" id="KW-0865">Zymogen</keyword>
<reference evidence="12" key="2">
    <citation type="submission" date="2020-05" db="UniProtKB">
        <authorList>
            <consortium name="EnsemblMetazoa"/>
        </authorList>
    </citation>
    <scope>IDENTIFICATION</scope>
    <source>
        <strain evidence="12">ACHKN1017</strain>
    </source>
</reference>
<dbReference type="InterPro" id="IPR001254">
    <property type="entry name" value="Trypsin_dom"/>
</dbReference>
<dbReference type="InterPro" id="IPR018114">
    <property type="entry name" value="TRYPSIN_HIS"/>
</dbReference>
<evidence type="ECO:0000259" key="11">
    <source>
        <dbReference type="PROSITE" id="PS50240"/>
    </source>
</evidence>
<dbReference type="InterPro" id="IPR001314">
    <property type="entry name" value="Peptidase_S1A"/>
</dbReference>
<dbReference type="STRING" id="43041.A0A182K4L0"/>
<dbReference type="VEuPathDB" id="VectorBase:ACHR005695"/>
<dbReference type="InterPro" id="IPR051333">
    <property type="entry name" value="CLIP_Serine_Protease"/>
</dbReference>
<evidence type="ECO:0000256" key="9">
    <source>
        <dbReference type="ARBA" id="ARBA00024195"/>
    </source>
</evidence>
<dbReference type="Proteomes" id="UP000075881">
    <property type="component" value="Unassembled WGS sequence"/>
</dbReference>
<feature type="domain" description="Peptidase S1" evidence="11">
    <location>
        <begin position="905"/>
        <end position="1163"/>
    </location>
</feature>
<comment type="similarity">
    <text evidence="9">Belongs to the peptidase S1 family. CLIP subfamily.</text>
</comment>
<name>A0A182K4L0_9DIPT</name>
<feature type="domain" description="Peptidase S1" evidence="11">
    <location>
        <begin position="317"/>
        <end position="571"/>
    </location>
</feature>
<keyword evidence="13" id="KW-1185">Reference proteome</keyword>
<dbReference type="GO" id="GO:0004252">
    <property type="term" value="F:serine-type endopeptidase activity"/>
    <property type="evidence" value="ECO:0007669"/>
    <property type="project" value="InterPro"/>
</dbReference>
<dbReference type="InterPro" id="IPR009003">
    <property type="entry name" value="Peptidase_S1_PA"/>
</dbReference>
<dbReference type="FunFam" id="2.40.10.10:FF:000146">
    <property type="entry name" value="Serine protease 53"/>
    <property type="match status" value="1"/>
</dbReference>
<evidence type="ECO:0000256" key="10">
    <source>
        <dbReference type="SAM" id="SignalP"/>
    </source>
</evidence>
<dbReference type="GO" id="GO:0006508">
    <property type="term" value="P:proteolysis"/>
    <property type="evidence" value="ECO:0007669"/>
    <property type="project" value="UniProtKB-KW"/>
</dbReference>
<feature type="domain" description="Peptidase S1" evidence="11">
    <location>
        <begin position="41"/>
        <end position="288"/>
    </location>
</feature>
<evidence type="ECO:0000256" key="7">
    <source>
        <dbReference type="ARBA" id="ARBA00023145"/>
    </source>
</evidence>
<evidence type="ECO:0000256" key="5">
    <source>
        <dbReference type="ARBA" id="ARBA00022801"/>
    </source>
</evidence>
<accession>A0A182K4L0</accession>
<dbReference type="SMART" id="SM00020">
    <property type="entry name" value="Tryp_SPc"/>
    <property type="match status" value="1"/>
</dbReference>
<dbReference type="AlphaFoldDB" id="A0A182K4L0"/>
<dbReference type="PROSITE" id="PS50240">
    <property type="entry name" value="TRYPSIN_DOM"/>
    <property type="match status" value="3"/>
</dbReference>
<evidence type="ECO:0000256" key="3">
    <source>
        <dbReference type="ARBA" id="ARBA00022670"/>
    </source>
</evidence>
<dbReference type="PANTHER" id="PTHR24260">
    <property type="match status" value="1"/>
</dbReference>
<dbReference type="Gene3D" id="2.40.10.10">
    <property type="entry name" value="Trypsin-like serine proteases"/>
    <property type="match status" value="3"/>
</dbReference>
<dbReference type="InterPro" id="IPR043504">
    <property type="entry name" value="Peptidase_S1_PA_chymotrypsin"/>
</dbReference>
<dbReference type="EnsemblMetazoa" id="ACHR005695-RA">
    <property type="protein sequence ID" value="ACHR005695-PA"/>
    <property type="gene ID" value="ACHR005695"/>
</dbReference>
<sequence>MYHFFSKAALLYCLLCVVSETVGDEHLLTCGRRKVKSVYLIHNGANAKAGHWPWHAAIFHRKGAQNEYACGGSILDENTILTAAHCVFKEGNKIPLKQIVVHLGKIDLNEENEYTQTHSLQEIIVHPKFSSASIINDIALIKLSTNITMSKHVQPVCLWNMDSNQEFIVGKNGTVVGFGLNERDVVSERLKQALIGVVDALTCIADDRAVFGTHLTSEMFCGKGQTGVSACNGDSGGGLFFEISGKWFVRGVVSFTPLRDDSRLCDPLKYTAYSDVAKYLEWITPYIDQRVLSHESDVLQIDYEEKLRLFNFETCGVKSSNLRDYRNATWSLPWIGFARSYKHSEHISRAKCIVTLISDWYAIGPAHCFENDGEELLISFGSSNMFSVVICSNCETQKYYKTQNLPIRKIIPHPRYDSNNVANNIVLIELLQPADTTQPNVKPICISAIPELRLNQMNNLSVATYLNDLFAYDTQTIHLTNTSDCVKQYADKGFTIDWQNKRFCAQVQISNNSSCDSLKSGSPLQELRLLGKTERYFLRGFDVFGLACSTGTPTVYTNIDNYLDWILYNMRYKYVATTDAVRISTEETQKPTLVSEWSALQKQSQREKLRLFNMNSCGLILKLYNYLIKNGTVVPWIGFLMAKENRKDDSDSTPSLVVLISEWYALAPKLSVQNDVKRYVMLGSYNPEEPHSCLTSSVCKGTHQKVHIKNIIIPPPDHPRQLFVLIELLESADLEKPFIKPICLPLMDMLHLPKPTEVSISFGKGFAIQSKRLTMIDYHSCQQRLLLESFSTPLNKNLSCAIQMEKYNQIRLAATLGSLVQLPLQLDGRSRSFLYGMVANESHIFENLIYGPYLFEPITLPDLEWIVENVRDKERQTLFLSESPIERVNLEPVQHDSKWTLFNFNTCGESSCCHPLPWLGKVFSNPPFFNVSRCWVTLISEWYAVGPANCIDDDSQELFIQFGARSDTTEMYCSETNISKPCNFPTQEIATMMIFIHPQYNISNHGNDIALLKLARPVDTSRPNVKPICLPLIDSIRSYDTLNLKMDTLIINSGFFNLSEYFRPDIDEGFIDPVECYKRWQGLKVNFNIDRTKLCMIGQEKAESSCLEIFPGASLYTIQKLDSSNRSFLRGFAVIPPIDCSIYYPIVYTNVDAYLDWILETMEQPA</sequence>